<organism evidence="3 4">
    <name type="scientific">Tetraparma gracilis</name>
    <dbReference type="NCBI Taxonomy" id="2962635"/>
    <lineage>
        <taxon>Eukaryota</taxon>
        <taxon>Sar</taxon>
        <taxon>Stramenopiles</taxon>
        <taxon>Ochrophyta</taxon>
        <taxon>Bolidophyceae</taxon>
        <taxon>Parmales</taxon>
        <taxon>Triparmaceae</taxon>
        <taxon>Tetraparma</taxon>
    </lineage>
</organism>
<reference evidence="3 4" key="1">
    <citation type="journal article" date="2023" name="Commun. Biol.">
        <title>Genome analysis of Parmales, the sister group of diatoms, reveals the evolutionary specialization of diatoms from phago-mixotrophs to photoautotrophs.</title>
        <authorList>
            <person name="Ban H."/>
            <person name="Sato S."/>
            <person name="Yoshikawa S."/>
            <person name="Yamada K."/>
            <person name="Nakamura Y."/>
            <person name="Ichinomiya M."/>
            <person name="Sato N."/>
            <person name="Blanc-Mathieu R."/>
            <person name="Endo H."/>
            <person name="Kuwata A."/>
            <person name="Ogata H."/>
        </authorList>
    </citation>
    <scope>NUCLEOTIDE SEQUENCE [LARGE SCALE GENOMIC DNA]</scope>
</reference>
<feature type="coiled-coil region" evidence="1">
    <location>
        <begin position="60"/>
        <end position="101"/>
    </location>
</feature>
<sequence>MLRLSVPPLAVLPLAALPLPGSVLPLAALPLPGSVLLACVARLPDDVIREHLIPFLGCGFESLEDEAEERDSDIADVKRQIAKLQERLDKLERTKAQRDRAKYLL</sequence>
<protein>
    <submittedName>
        <fullName evidence="3">Uncharacterized protein</fullName>
    </submittedName>
</protein>
<evidence type="ECO:0000313" key="3">
    <source>
        <dbReference type="EMBL" id="GMI29784.1"/>
    </source>
</evidence>
<dbReference type="EMBL" id="BRYB01004361">
    <property type="protein sequence ID" value="GMI29784.1"/>
    <property type="molecule type" value="Genomic_DNA"/>
</dbReference>
<accession>A0ABQ6MPT6</accession>
<name>A0ABQ6MPT6_9STRA</name>
<dbReference type="Proteomes" id="UP001165060">
    <property type="component" value="Unassembled WGS sequence"/>
</dbReference>
<keyword evidence="2" id="KW-0732">Signal</keyword>
<keyword evidence="1" id="KW-0175">Coiled coil</keyword>
<evidence type="ECO:0000313" key="4">
    <source>
        <dbReference type="Proteomes" id="UP001165060"/>
    </source>
</evidence>
<gene>
    <name evidence="3" type="ORF">TeGR_g878</name>
</gene>
<evidence type="ECO:0000256" key="2">
    <source>
        <dbReference type="SAM" id="SignalP"/>
    </source>
</evidence>
<feature type="chain" id="PRO_5045749840" evidence="2">
    <location>
        <begin position="17"/>
        <end position="105"/>
    </location>
</feature>
<keyword evidence="4" id="KW-1185">Reference proteome</keyword>
<proteinExistence type="predicted"/>
<evidence type="ECO:0000256" key="1">
    <source>
        <dbReference type="SAM" id="Coils"/>
    </source>
</evidence>
<comment type="caution">
    <text evidence="3">The sequence shown here is derived from an EMBL/GenBank/DDBJ whole genome shotgun (WGS) entry which is preliminary data.</text>
</comment>
<feature type="signal peptide" evidence="2">
    <location>
        <begin position="1"/>
        <end position="16"/>
    </location>
</feature>